<protein>
    <submittedName>
        <fullName evidence="2">(raccoon dog) hypothetical protein</fullName>
    </submittedName>
</protein>
<proteinExistence type="predicted"/>
<comment type="caution">
    <text evidence="2">The sequence shown here is derived from an EMBL/GenBank/DDBJ whole genome shotgun (WGS) entry which is preliminary data.</text>
</comment>
<keyword evidence="1" id="KW-1133">Transmembrane helix</keyword>
<evidence type="ECO:0000313" key="2">
    <source>
        <dbReference type="EMBL" id="CAD7666090.1"/>
    </source>
</evidence>
<keyword evidence="1" id="KW-0812">Transmembrane</keyword>
<evidence type="ECO:0000313" key="3">
    <source>
        <dbReference type="EMBL" id="CAD7692599.1"/>
    </source>
</evidence>
<dbReference type="InterPro" id="IPR018154">
    <property type="entry name" value="TLV/ENV_coat_polyprotein"/>
</dbReference>
<dbReference type="AlphaFoldDB" id="A0A811XV17"/>
<dbReference type="Proteomes" id="UP000645828">
    <property type="component" value="Unassembled WGS sequence"/>
</dbReference>
<reference evidence="2" key="1">
    <citation type="submission" date="2020-12" db="EMBL/GenBank/DDBJ databases">
        <authorList>
            <consortium name="Molecular Ecology Group"/>
        </authorList>
    </citation>
    <scope>NUCLEOTIDE SEQUENCE</scope>
    <source>
        <strain evidence="2">TBG_1078</strain>
    </source>
</reference>
<organism evidence="2 4">
    <name type="scientific">Nyctereutes procyonoides</name>
    <name type="common">Raccoon dog</name>
    <name type="synonym">Canis procyonoides</name>
    <dbReference type="NCBI Taxonomy" id="34880"/>
    <lineage>
        <taxon>Eukaryota</taxon>
        <taxon>Metazoa</taxon>
        <taxon>Chordata</taxon>
        <taxon>Craniata</taxon>
        <taxon>Vertebrata</taxon>
        <taxon>Euteleostomi</taxon>
        <taxon>Mammalia</taxon>
        <taxon>Eutheria</taxon>
        <taxon>Laurasiatheria</taxon>
        <taxon>Carnivora</taxon>
        <taxon>Caniformia</taxon>
        <taxon>Canidae</taxon>
        <taxon>Nyctereutes</taxon>
    </lineage>
</organism>
<evidence type="ECO:0000256" key="1">
    <source>
        <dbReference type="SAM" id="Phobius"/>
    </source>
</evidence>
<keyword evidence="4" id="KW-1185">Reference proteome</keyword>
<dbReference type="PANTHER" id="PTHR10424:SF72">
    <property type="entry name" value="BC035947 PROTEIN-RELATED"/>
    <property type="match status" value="1"/>
</dbReference>
<dbReference type="Gene3D" id="1.10.287.210">
    <property type="match status" value="1"/>
</dbReference>
<sequence length="291" mass="32182">MFQAYRFLNATKPNLTRSCGLCSDIRPLFYEGIAIWHQKTLGLTLQSMSGQGLCIGTPSPQYQSICNDTKSIPSLDYHLPPQDARWACSTGLTPCFHGQILNQTKGFCVLVQLLPTIIYHSDEPVSTDGIEESPSRLSPSLLGIGLAGTGTGIASLAVQNSHYNSLRAAIHLGIERIETSISHLQDSLTSLSEVVLQNGRRLDLVFLQQGGLCAALNEECGFLTDHSGIVRESMAKVREGLARWKREREQRQRWFESWFNHSPWLTTLLSTLAGSLIILLLLTFGPCVINR</sequence>
<dbReference type="SUPFAM" id="SSF58069">
    <property type="entry name" value="Virus ectodomain"/>
    <property type="match status" value="1"/>
</dbReference>
<dbReference type="EMBL" id="CAJHUB010000775">
    <property type="protein sequence ID" value="CAD7692599.1"/>
    <property type="molecule type" value="Genomic_DNA"/>
</dbReference>
<dbReference type="Pfam" id="PF00429">
    <property type="entry name" value="TLV_coat"/>
    <property type="match status" value="1"/>
</dbReference>
<dbReference type="PANTHER" id="PTHR10424">
    <property type="entry name" value="VIRAL ENVELOPE PROTEIN"/>
    <property type="match status" value="1"/>
</dbReference>
<accession>A0A811XV17</accession>
<gene>
    <name evidence="2" type="ORF">NYPRO_LOCUS10</name>
    <name evidence="3" type="ORF">NYPRO_LOCUS25393</name>
</gene>
<evidence type="ECO:0000313" key="4">
    <source>
        <dbReference type="Proteomes" id="UP000645828"/>
    </source>
</evidence>
<dbReference type="CDD" id="cd09851">
    <property type="entry name" value="HTLV-1-like_HR1-HR2"/>
    <property type="match status" value="1"/>
</dbReference>
<feature type="transmembrane region" description="Helical" evidence="1">
    <location>
        <begin position="264"/>
        <end position="289"/>
    </location>
</feature>
<name>A0A811XV17_NYCPR</name>
<keyword evidence="1" id="KW-0472">Membrane</keyword>
<dbReference type="EMBL" id="CAJHUB010000380">
    <property type="protein sequence ID" value="CAD7666090.1"/>
    <property type="molecule type" value="Genomic_DNA"/>
</dbReference>